<dbReference type="GO" id="GO:0005886">
    <property type="term" value="C:plasma membrane"/>
    <property type="evidence" value="ECO:0007669"/>
    <property type="project" value="UniProtKB-SubCell"/>
</dbReference>
<keyword evidence="12 15" id="KW-1133">Transmembrane helix</keyword>
<feature type="transmembrane region" description="Helical" evidence="15">
    <location>
        <begin position="12"/>
        <end position="32"/>
    </location>
</feature>
<evidence type="ECO:0000256" key="2">
    <source>
        <dbReference type="ARBA" id="ARBA00004236"/>
    </source>
</evidence>
<feature type="domain" description="Histidine kinase" evidence="16">
    <location>
        <begin position="392"/>
        <end position="611"/>
    </location>
</feature>
<dbReference type="SUPFAM" id="SSF158472">
    <property type="entry name" value="HAMP domain-like"/>
    <property type="match status" value="1"/>
</dbReference>
<dbReference type="CDD" id="cd00130">
    <property type="entry name" value="PAS"/>
    <property type="match status" value="1"/>
</dbReference>
<dbReference type="NCBIfam" id="TIGR00229">
    <property type="entry name" value="sensory_box"/>
    <property type="match status" value="1"/>
</dbReference>
<dbReference type="PROSITE" id="PS50109">
    <property type="entry name" value="HIS_KIN"/>
    <property type="match status" value="1"/>
</dbReference>
<keyword evidence="11" id="KW-0067">ATP-binding</keyword>
<dbReference type="InterPro" id="IPR050351">
    <property type="entry name" value="BphY/WalK/GraS-like"/>
</dbReference>
<dbReference type="Proteomes" id="UP000016860">
    <property type="component" value="Unassembled WGS sequence"/>
</dbReference>
<dbReference type="GO" id="GO:0000156">
    <property type="term" value="F:phosphorelay response regulator activity"/>
    <property type="evidence" value="ECO:0007669"/>
    <property type="project" value="TreeGrafter"/>
</dbReference>
<dbReference type="PANTHER" id="PTHR42878:SF7">
    <property type="entry name" value="SENSOR HISTIDINE KINASE GLRK"/>
    <property type="match status" value="1"/>
</dbReference>
<evidence type="ECO:0000256" key="13">
    <source>
        <dbReference type="ARBA" id="ARBA00023012"/>
    </source>
</evidence>
<name>U4QZY6_9FIRM</name>
<dbReference type="CDD" id="cd06225">
    <property type="entry name" value="HAMP"/>
    <property type="match status" value="1"/>
</dbReference>
<organism evidence="18 19">
    <name type="scientific">Ruminiclostridium papyrosolvens C7</name>
    <dbReference type="NCBI Taxonomy" id="1330534"/>
    <lineage>
        <taxon>Bacteria</taxon>
        <taxon>Bacillati</taxon>
        <taxon>Bacillota</taxon>
        <taxon>Clostridia</taxon>
        <taxon>Eubacteriales</taxon>
        <taxon>Oscillospiraceae</taxon>
        <taxon>Ruminiclostridium</taxon>
    </lineage>
</organism>
<evidence type="ECO:0000256" key="8">
    <source>
        <dbReference type="ARBA" id="ARBA00022692"/>
    </source>
</evidence>
<dbReference type="InterPro" id="IPR000014">
    <property type="entry name" value="PAS"/>
</dbReference>
<dbReference type="STRING" id="1330534.L323_15855"/>
<dbReference type="SMART" id="SM00387">
    <property type="entry name" value="HATPase_c"/>
    <property type="match status" value="1"/>
</dbReference>
<evidence type="ECO:0000256" key="9">
    <source>
        <dbReference type="ARBA" id="ARBA00022741"/>
    </source>
</evidence>
<accession>U4QZY6</accession>
<dbReference type="GO" id="GO:0030295">
    <property type="term" value="F:protein kinase activator activity"/>
    <property type="evidence" value="ECO:0007669"/>
    <property type="project" value="TreeGrafter"/>
</dbReference>
<proteinExistence type="predicted"/>
<dbReference type="EC" id="2.7.13.3" evidence="4"/>
<dbReference type="PROSITE" id="PS50885">
    <property type="entry name" value="HAMP"/>
    <property type="match status" value="1"/>
</dbReference>
<evidence type="ECO:0000259" key="16">
    <source>
        <dbReference type="PROSITE" id="PS50109"/>
    </source>
</evidence>
<dbReference type="OrthoDB" id="9813151at2"/>
<dbReference type="RefSeq" id="WP_020816596.1">
    <property type="nucleotide sequence ID" value="NZ_ATAY01000085.1"/>
</dbReference>
<dbReference type="FunFam" id="1.10.287.130:FF:000001">
    <property type="entry name" value="Two-component sensor histidine kinase"/>
    <property type="match status" value="1"/>
</dbReference>
<dbReference type="GO" id="GO:0005524">
    <property type="term" value="F:ATP binding"/>
    <property type="evidence" value="ECO:0007669"/>
    <property type="project" value="UniProtKB-KW"/>
</dbReference>
<gene>
    <name evidence="18" type="ORF">L323_15855</name>
</gene>
<dbReference type="SMART" id="SM00304">
    <property type="entry name" value="HAMP"/>
    <property type="match status" value="1"/>
</dbReference>
<feature type="domain" description="HAMP" evidence="17">
    <location>
        <begin position="205"/>
        <end position="257"/>
    </location>
</feature>
<evidence type="ECO:0000256" key="1">
    <source>
        <dbReference type="ARBA" id="ARBA00000085"/>
    </source>
</evidence>
<dbReference type="SUPFAM" id="SSF47384">
    <property type="entry name" value="Homodimeric domain of signal transducing histidine kinase"/>
    <property type="match status" value="1"/>
</dbReference>
<dbReference type="CDD" id="cd00075">
    <property type="entry name" value="HATPase"/>
    <property type="match status" value="1"/>
</dbReference>
<dbReference type="InterPro" id="IPR005467">
    <property type="entry name" value="His_kinase_dom"/>
</dbReference>
<dbReference type="Gene3D" id="3.30.450.20">
    <property type="entry name" value="PAS domain"/>
    <property type="match status" value="1"/>
</dbReference>
<keyword evidence="5" id="KW-1003">Cell membrane</keyword>
<evidence type="ECO:0000256" key="6">
    <source>
        <dbReference type="ARBA" id="ARBA00022553"/>
    </source>
</evidence>
<dbReference type="FunFam" id="3.30.565.10:FF:000023">
    <property type="entry name" value="PAS domain-containing sensor histidine kinase"/>
    <property type="match status" value="1"/>
</dbReference>
<dbReference type="AlphaFoldDB" id="U4QZY6"/>
<evidence type="ECO:0000256" key="14">
    <source>
        <dbReference type="ARBA" id="ARBA00023136"/>
    </source>
</evidence>
<dbReference type="Gene3D" id="1.10.287.130">
    <property type="match status" value="1"/>
</dbReference>
<sequence>MTKTLKGKVSLLYLSLVILIAVVGITASVNLFKLSRAIDGLMISNYKSINAANMMMEAIERQDSAALLYINVDTQKGKELFTNNSEAFFKWYNVDSNNITEKGEKDIVNAIKTSYTRYMKLFLDLEEIRSQQGISKANEFFSTEMSREFINTKNELRQLSVLNEKSMFKSKDEATKNAQDSMYLVLGISTVAFIGGFAVSRYFTDRFLKPITFLTQTMKMVKAGDLKQEADILVKDEIGELSAEFNNMTKRLQQYEQSTMGNLLAEKNKSVAIVKCISDPLVFLDTEYRIILLNDAFEKIFNVSEEVLTNKHFLEGIRNGEIFDFISGTFKSGSETEQKIFAVKANREDYYFNIIVTTVKDNNANLSGIIAVFQNVTHLKELEKIRTDFIATISHEFKTPLTSIVMGTDILSDEGVGHLNDDQKQIIKAIREDSDRLTKLVNDLLELTRIESGKAIFKIKEYAIDDIIECAVKPFYQIAEQQDKTLYFKCKEDMPHVIADFEKITWVLNNLISNALKYTNAGDEISVTARVDKDNMMCVTVKDTGLGIPEEYIDNIFEKFVQVKDADFEVRGTGLGLAVVREIIEAHHGRIWCESRLDVGSSFSFTLNMAGRNKY</sequence>
<keyword evidence="10 18" id="KW-0418">Kinase</keyword>
<evidence type="ECO:0000256" key="11">
    <source>
        <dbReference type="ARBA" id="ARBA00022840"/>
    </source>
</evidence>
<dbReference type="CDD" id="cd00082">
    <property type="entry name" value="HisKA"/>
    <property type="match status" value="1"/>
</dbReference>
<dbReference type="InterPro" id="IPR003660">
    <property type="entry name" value="HAMP_dom"/>
</dbReference>
<dbReference type="SUPFAM" id="SSF55785">
    <property type="entry name" value="PYP-like sensor domain (PAS domain)"/>
    <property type="match status" value="1"/>
</dbReference>
<dbReference type="GO" id="GO:0000155">
    <property type="term" value="F:phosphorelay sensor kinase activity"/>
    <property type="evidence" value="ECO:0007669"/>
    <property type="project" value="InterPro"/>
</dbReference>
<dbReference type="GO" id="GO:0007234">
    <property type="term" value="P:osmosensory signaling via phosphorelay pathway"/>
    <property type="evidence" value="ECO:0007669"/>
    <property type="project" value="TreeGrafter"/>
</dbReference>
<evidence type="ECO:0000313" key="18">
    <source>
        <dbReference type="EMBL" id="EPR09615.1"/>
    </source>
</evidence>
<keyword evidence="9" id="KW-0547">Nucleotide-binding</keyword>
<evidence type="ECO:0000256" key="4">
    <source>
        <dbReference type="ARBA" id="ARBA00012438"/>
    </source>
</evidence>
<dbReference type="Pfam" id="PF00672">
    <property type="entry name" value="HAMP"/>
    <property type="match status" value="1"/>
</dbReference>
<dbReference type="Gene3D" id="3.30.565.10">
    <property type="entry name" value="Histidine kinase-like ATPase, C-terminal domain"/>
    <property type="match status" value="1"/>
</dbReference>
<dbReference type="InterPro" id="IPR036097">
    <property type="entry name" value="HisK_dim/P_sf"/>
</dbReference>
<dbReference type="InterPro" id="IPR003594">
    <property type="entry name" value="HATPase_dom"/>
</dbReference>
<evidence type="ECO:0000256" key="7">
    <source>
        <dbReference type="ARBA" id="ARBA00022679"/>
    </source>
</evidence>
<dbReference type="Pfam" id="PF00512">
    <property type="entry name" value="HisKA"/>
    <property type="match status" value="1"/>
</dbReference>
<dbReference type="InterPro" id="IPR003661">
    <property type="entry name" value="HisK_dim/P_dom"/>
</dbReference>
<dbReference type="InterPro" id="IPR004358">
    <property type="entry name" value="Sig_transdc_His_kin-like_C"/>
</dbReference>
<feature type="transmembrane region" description="Helical" evidence="15">
    <location>
        <begin position="183"/>
        <end position="203"/>
    </location>
</feature>
<evidence type="ECO:0000313" key="19">
    <source>
        <dbReference type="Proteomes" id="UP000016860"/>
    </source>
</evidence>
<dbReference type="Pfam" id="PF13426">
    <property type="entry name" value="PAS_9"/>
    <property type="match status" value="1"/>
</dbReference>
<dbReference type="GO" id="GO:0045121">
    <property type="term" value="C:membrane raft"/>
    <property type="evidence" value="ECO:0007669"/>
    <property type="project" value="UniProtKB-SubCell"/>
</dbReference>
<reference evidence="18 19" key="1">
    <citation type="journal article" date="2013" name="Genome Announc.">
        <title>Draft Genome Sequence of the Cellulolytic Bacterium Clostridium papyrosolvens C7 (ATCC 700395).</title>
        <authorList>
            <person name="Zepeda V."/>
            <person name="Dassa B."/>
            <person name="Borovok I."/>
            <person name="Lamed R."/>
            <person name="Bayer E.A."/>
            <person name="Cate J.H."/>
        </authorList>
    </citation>
    <scope>NUCLEOTIDE SEQUENCE [LARGE SCALE GENOMIC DNA]</scope>
    <source>
        <strain evidence="18 19">C7</strain>
    </source>
</reference>
<comment type="catalytic activity">
    <reaction evidence="1">
        <text>ATP + protein L-histidine = ADP + protein N-phospho-L-histidine.</text>
        <dbReference type="EC" id="2.7.13.3"/>
    </reaction>
</comment>
<dbReference type="SUPFAM" id="SSF55874">
    <property type="entry name" value="ATPase domain of HSP90 chaperone/DNA topoisomerase II/histidine kinase"/>
    <property type="match status" value="1"/>
</dbReference>
<keyword evidence="8 15" id="KW-0812">Transmembrane</keyword>
<keyword evidence="14 15" id="KW-0472">Membrane</keyword>
<comment type="subcellular location">
    <subcellularLocation>
        <location evidence="2">Cell membrane</location>
    </subcellularLocation>
    <subcellularLocation>
        <location evidence="3">Membrane raft</location>
        <topology evidence="3">Multi-pass membrane protein</topology>
    </subcellularLocation>
</comment>
<keyword evidence="6" id="KW-0597">Phosphoprotein</keyword>
<dbReference type="PATRIC" id="fig|1330534.3.peg.3138"/>
<keyword evidence="7" id="KW-0808">Transferase</keyword>
<dbReference type="InterPro" id="IPR036890">
    <property type="entry name" value="HATPase_C_sf"/>
</dbReference>
<evidence type="ECO:0000256" key="3">
    <source>
        <dbReference type="ARBA" id="ARBA00004314"/>
    </source>
</evidence>
<comment type="caution">
    <text evidence="18">The sequence shown here is derived from an EMBL/GenBank/DDBJ whole genome shotgun (WGS) entry which is preliminary data.</text>
</comment>
<keyword evidence="13" id="KW-0902">Two-component regulatory system</keyword>
<dbReference type="InterPro" id="IPR035965">
    <property type="entry name" value="PAS-like_dom_sf"/>
</dbReference>
<dbReference type="PRINTS" id="PR00344">
    <property type="entry name" value="BCTRLSENSOR"/>
</dbReference>
<dbReference type="PANTHER" id="PTHR42878">
    <property type="entry name" value="TWO-COMPONENT HISTIDINE KINASE"/>
    <property type="match status" value="1"/>
</dbReference>
<dbReference type="Gene3D" id="6.10.340.10">
    <property type="match status" value="1"/>
</dbReference>
<dbReference type="SMART" id="SM00388">
    <property type="entry name" value="HisKA"/>
    <property type="match status" value="1"/>
</dbReference>
<evidence type="ECO:0000256" key="10">
    <source>
        <dbReference type="ARBA" id="ARBA00022777"/>
    </source>
</evidence>
<dbReference type="Pfam" id="PF02518">
    <property type="entry name" value="HATPase_c"/>
    <property type="match status" value="1"/>
</dbReference>
<evidence type="ECO:0000256" key="5">
    <source>
        <dbReference type="ARBA" id="ARBA00022475"/>
    </source>
</evidence>
<protein>
    <recommendedName>
        <fullName evidence="4">histidine kinase</fullName>
        <ecNumber evidence="4">2.7.13.3</ecNumber>
    </recommendedName>
</protein>
<dbReference type="EMBL" id="ATAY01000085">
    <property type="protein sequence ID" value="EPR09615.1"/>
    <property type="molecule type" value="Genomic_DNA"/>
</dbReference>
<evidence type="ECO:0000259" key="17">
    <source>
        <dbReference type="PROSITE" id="PS50885"/>
    </source>
</evidence>
<evidence type="ECO:0000256" key="15">
    <source>
        <dbReference type="SAM" id="Phobius"/>
    </source>
</evidence>
<evidence type="ECO:0000256" key="12">
    <source>
        <dbReference type="ARBA" id="ARBA00022989"/>
    </source>
</evidence>